<dbReference type="AlphaFoldDB" id="A0A934HTX5"/>
<sequence>MNNDLKGKGNFLGLVPLIAFLIIYMSTGIFTKSFDNMPLMVAILLASGIGLALKKPGEKKPTTFDERVNMYCKGGGEQTLILMVIIFILAGAFYGVANAMHAVESVTNFGLTILPSNMILPGLFIIGCILSFAMGTSMGTVAALTPIAVDIAHKTGFGLPLVCGIVVGGAMFGDNLSFISDTTIAATRTQDIPMKAKFKANILMVLPAVVINLILLSMQHAPNLNLAATHNYNIVNVIPYILVIVLSLIGMNVMFVMTLGVISGVLIGVIHGDFTLVGSFTVIHTGMTWMEDMSIIAILVGGMVALMNYLGGIDWLLEKLTRKTKTARGGELSIAALVSLMDIATTNNTISIIATGPIARDISDQFGIARERVASILDLFSSGFNGLLPYAGQLLVAGGLAKVSPMSIMPYVWYCILMLVFGTFFILIGWPKFQPRGKGPQVGEGKSLEVGGM</sequence>
<evidence type="ECO:0000256" key="4">
    <source>
        <dbReference type="ARBA" id="ARBA00022475"/>
    </source>
</evidence>
<proteinExistence type="inferred from homology"/>
<evidence type="ECO:0000256" key="7">
    <source>
        <dbReference type="ARBA" id="ARBA00023136"/>
    </source>
</evidence>
<feature type="domain" description="Na+/H+ antiporter NhaC-like C-terminal" evidence="10">
    <location>
        <begin position="68"/>
        <end position="190"/>
    </location>
</feature>
<evidence type="ECO:0000256" key="2">
    <source>
        <dbReference type="ARBA" id="ARBA00022448"/>
    </source>
</evidence>
<keyword evidence="3" id="KW-0050">Antiport</keyword>
<dbReference type="Proteomes" id="UP000622687">
    <property type="component" value="Unassembled WGS sequence"/>
</dbReference>
<evidence type="ECO:0000256" key="3">
    <source>
        <dbReference type="ARBA" id="ARBA00022449"/>
    </source>
</evidence>
<feature type="transmembrane region" description="Helical" evidence="9">
    <location>
        <begin position="123"/>
        <end position="145"/>
    </location>
</feature>
<dbReference type="Pfam" id="PF03553">
    <property type="entry name" value="Na_H_antiporter"/>
    <property type="match status" value="2"/>
</dbReference>
<feature type="transmembrane region" description="Helical" evidence="9">
    <location>
        <begin position="237"/>
        <end position="270"/>
    </location>
</feature>
<comment type="caution">
    <text evidence="11">The sequence shown here is derived from an EMBL/GenBank/DDBJ whole genome shotgun (WGS) entry which is preliminary data.</text>
</comment>
<reference evidence="11" key="1">
    <citation type="submission" date="2020-12" db="EMBL/GenBank/DDBJ databases">
        <title>Clostridium thailandense sp. nov., a novel acetogenic bacterium isolated from peat land soil in Thailand.</title>
        <authorList>
            <person name="Chaikitkaew S."/>
            <person name="Birkeland N.K."/>
        </authorList>
    </citation>
    <scope>NUCLEOTIDE SEQUENCE</scope>
    <source>
        <strain evidence="11">DSM 17425</strain>
    </source>
</reference>
<evidence type="ECO:0000256" key="6">
    <source>
        <dbReference type="ARBA" id="ARBA00022989"/>
    </source>
</evidence>
<feature type="transmembrane region" description="Helical" evidence="9">
    <location>
        <begin position="411"/>
        <end position="430"/>
    </location>
</feature>
<evidence type="ECO:0000259" key="10">
    <source>
        <dbReference type="Pfam" id="PF03553"/>
    </source>
</evidence>
<feature type="transmembrane region" description="Helical" evidence="9">
    <location>
        <begin position="295"/>
        <end position="317"/>
    </location>
</feature>
<feature type="transmembrane region" description="Helical" evidence="9">
    <location>
        <begin position="198"/>
        <end position="216"/>
    </location>
</feature>
<comment type="similarity">
    <text evidence="8">Belongs to the NhaC Na(+)/H(+) (TC 2.A.35) antiporter family.</text>
</comment>
<dbReference type="PANTHER" id="PTHR33451:SF5">
    <property type="entry name" value="NA+_H+ ANTIPORTER"/>
    <property type="match status" value="1"/>
</dbReference>
<feature type="transmembrane region" description="Helical" evidence="9">
    <location>
        <begin position="373"/>
        <end position="391"/>
    </location>
</feature>
<keyword evidence="6 9" id="KW-1133">Transmembrane helix</keyword>
<evidence type="ECO:0000256" key="8">
    <source>
        <dbReference type="ARBA" id="ARBA00038435"/>
    </source>
</evidence>
<dbReference type="PANTHER" id="PTHR33451">
    <property type="entry name" value="MALATE-2H(+)/NA(+)-LACTATE ANTIPORTER"/>
    <property type="match status" value="1"/>
</dbReference>
<dbReference type="InterPro" id="IPR052180">
    <property type="entry name" value="NhaC_Na-H+_Antiporter"/>
</dbReference>
<keyword evidence="12" id="KW-1185">Reference proteome</keyword>
<protein>
    <submittedName>
        <fullName evidence="11">Na+/H+ antiporter NhaC family protein</fullName>
    </submittedName>
</protein>
<keyword evidence="7 9" id="KW-0472">Membrane</keyword>
<keyword evidence="4" id="KW-1003">Cell membrane</keyword>
<evidence type="ECO:0000256" key="9">
    <source>
        <dbReference type="SAM" id="Phobius"/>
    </source>
</evidence>
<dbReference type="GO" id="GO:0005886">
    <property type="term" value="C:plasma membrane"/>
    <property type="evidence" value="ECO:0007669"/>
    <property type="project" value="UniProtKB-SubCell"/>
</dbReference>
<evidence type="ECO:0000256" key="1">
    <source>
        <dbReference type="ARBA" id="ARBA00004651"/>
    </source>
</evidence>
<comment type="subcellular location">
    <subcellularLocation>
        <location evidence="1">Cell membrane</location>
        <topology evidence="1">Multi-pass membrane protein</topology>
    </subcellularLocation>
</comment>
<evidence type="ECO:0000313" key="11">
    <source>
        <dbReference type="EMBL" id="MBI6874461.1"/>
    </source>
</evidence>
<evidence type="ECO:0000256" key="5">
    <source>
        <dbReference type="ARBA" id="ARBA00022692"/>
    </source>
</evidence>
<dbReference type="InterPro" id="IPR018461">
    <property type="entry name" value="Na/H_Antiport_NhaC-like_C"/>
</dbReference>
<dbReference type="GO" id="GO:0015297">
    <property type="term" value="F:antiporter activity"/>
    <property type="evidence" value="ECO:0007669"/>
    <property type="project" value="UniProtKB-KW"/>
</dbReference>
<dbReference type="RefSeq" id="WP_211143838.1">
    <property type="nucleotide sequence ID" value="NZ_JAEEGB010000026.1"/>
</dbReference>
<evidence type="ECO:0000313" key="12">
    <source>
        <dbReference type="Proteomes" id="UP000622687"/>
    </source>
</evidence>
<keyword evidence="2" id="KW-0813">Transport</keyword>
<keyword evidence="5 9" id="KW-0812">Transmembrane</keyword>
<name>A0A934HTX5_9CLOT</name>
<feature type="transmembrane region" description="Helical" evidence="9">
    <location>
        <begin position="80"/>
        <end position="103"/>
    </location>
</feature>
<feature type="domain" description="Na+/H+ antiporter NhaC-like C-terminal" evidence="10">
    <location>
        <begin position="237"/>
        <end position="430"/>
    </location>
</feature>
<gene>
    <name evidence="11" type="ORF">I6U51_17450</name>
</gene>
<dbReference type="EMBL" id="JAEEGB010000026">
    <property type="protein sequence ID" value="MBI6874461.1"/>
    <property type="molecule type" value="Genomic_DNA"/>
</dbReference>
<feature type="transmembrane region" description="Helical" evidence="9">
    <location>
        <begin position="157"/>
        <end position="178"/>
    </location>
</feature>
<accession>A0A934HTX5</accession>
<feature type="transmembrane region" description="Helical" evidence="9">
    <location>
        <begin position="12"/>
        <end position="31"/>
    </location>
</feature>
<organism evidence="11 12">
    <name type="scientific">Clostridium aciditolerans</name>
    <dbReference type="NCBI Taxonomy" id="339861"/>
    <lineage>
        <taxon>Bacteria</taxon>
        <taxon>Bacillati</taxon>
        <taxon>Bacillota</taxon>
        <taxon>Clostridia</taxon>
        <taxon>Eubacteriales</taxon>
        <taxon>Clostridiaceae</taxon>
        <taxon>Clostridium</taxon>
    </lineage>
</organism>